<reference evidence="1 2" key="1">
    <citation type="submission" date="2009-09" db="EMBL/GenBank/DDBJ databases">
        <authorList>
            <person name="Weinstock G."/>
            <person name="Sodergren E."/>
            <person name="Clifton S."/>
            <person name="Fulton L."/>
            <person name="Fulton B."/>
            <person name="Courtney L."/>
            <person name="Fronick C."/>
            <person name="Harrison M."/>
            <person name="Strong C."/>
            <person name="Farmer C."/>
            <person name="Delahaunty K."/>
            <person name="Markovic C."/>
            <person name="Hall O."/>
            <person name="Minx P."/>
            <person name="Tomlinson C."/>
            <person name="Mitreva M."/>
            <person name="Nelson J."/>
            <person name="Hou S."/>
            <person name="Wollam A."/>
            <person name="Pepin K.H."/>
            <person name="Johnson M."/>
            <person name="Bhonagiri V."/>
            <person name="Nash W.E."/>
            <person name="Warren W."/>
            <person name="Chinwalla A."/>
            <person name="Mardis E.R."/>
            <person name="Wilson R.K."/>
        </authorList>
    </citation>
    <scope>NUCLEOTIDE SEQUENCE [LARGE SCALE GENOMIC DNA]</scope>
    <source>
        <strain evidence="1 2">F0254</strain>
    </source>
</reference>
<evidence type="ECO:0000313" key="1">
    <source>
        <dbReference type="EMBL" id="EEX75298.1"/>
    </source>
</evidence>
<dbReference type="RefSeq" id="WP_006803884.1">
    <property type="nucleotide sequence ID" value="NZ_GG700632.1"/>
</dbReference>
<dbReference type="AlphaFoldDB" id="C9MV76"/>
<organism evidence="1 2">
    <name type="scientific">Leptotrichia hofstadii F0254</name>
    <dbReference type="NCBI Taxonomy" id="634994"/>
    <lineage>
        <taxon>Bacteria</taxon>
        <taxon>Fusobacteriati</taxon>
        <taxon>Fusobacteriota</taxon>
        <taxon>Fusobacteriia</taxon>
        <taxon>Fusobacteriales</taxon>
        <taxon>Leptotrichiaceae</taxon>
        <taxon>Leptotrichia</taxon>
    </lineage>
</organism>
<dbReference type="eggNOG" id="ENOG50341AR">
    <property type="taxonomic scope" value="Bacteria"/>
</dbReference>
<dbReference type="Proteomes" id="UP000006233">
    <property type="component" value="Unassembled WGS sequence"/>
</dbReference>
<dbReference type="EMBL" id="ACVB02000007">
    <property type="protein sequence ID" value="EEX75298.1"/>
    <property type="molecule type" value="Genomic_DNA"/>
</dbReference>
<dbReference type="SUPFAM" id="SSF48371">
    <property type="entry name" value="ARM repeat"/>
    <property type="match status" value="1"/>
</dbReference>
<protein>
    <submittedName>
        <fullName evidence="1">Uncharacterized protein</fullName>
    </submittedName>
</protein>
<name>C9MV76_9FUSO</name>
<dbReference type="STRING" id="634994.GCWU000323_00547"/>
<proteinExistence type="predicted"/>
<evidence type="ECO:0000313" key="2">
    <source>
        <dbReference type="Proteomes" id="UP000006233"/>
    </source>
</evidence>
<dbReference type="HOGENOM" id="CLU_975903_0_0_0"/>
<comment type="caution">
    <text evidence="1">The sequence shown here is derived from an EMBL/GenBank/DDBJ whole genome shotgun (WGS) entry which is preliminary data.</text>
</comment>
<sequence>MNNNREEIKVKFWNETGDNYIETTIVLDKYYEKWIKELFNFILKIKSEHKKYYIQSLFCLEYSFFEQAEATTAQFLYFLAKEEMSQMTRNNTLELLCDYSSNNDKDLREKLFNYLIKLCRDKFNDIFVAHFFDFFIGIWSNFEAAVTSICLSYEEQFQEKINNSNFKKMCKFLNKHLENKESIDEFKKRKMNFKIFFLIIYLFSDKINLLFKDVLSKSSYSRDIKKDKKIIEFCIKSRNTIHNNGINRMGSDEIEINGEKITLNKNEPAYYKSFFSMITLVNEIF</sequence>
<gene>
    <name evidence="1" type="ORF">GCWU000323_00547</name>
</gene>
<accession>C9MV76</accession>
<dbReference type="InterPro" id="IPR016024">
    <property type="entry name" value="ARM-type_fold"/>
</dbReference>